<evidence type="ECO:0000256" key="1">
    <source>
        <dbReference type="SAM" id="MobiDB-lite"/>
    </source>
</evidence>
<sequence>MAPMPAPIPSATAVRPSSLDRFSRRGSSEQKPAEICAVGPSRPPEPPEPMVKALATIFTSTARPRMARGSPCTDSIASSVP</sequence>
<feature type="compositionally biased region" description="Polar residues" evidence="1">
    <location>
        <begin position="72"/>
        <end position="81"/>
    </location>
</feature>
<dbReference type="EMBL" id="CSAE01000023">
    <property type="protein sequence ID" value="COV05471.1"/>
    <property type="molecule type" value="Genomic_DNA"/>
</dbReference>
<accession>A0A0U0QM17</accession>
<protein>
    <submittedName>
        <fullName evidence="2">Uncharacterized protein</fullName>
    </submittedName>
</protein>
<proteinExistence type="predicted"/>
<dbReference type="AlphaFoldDB" id="A0A0U0QM17"/>
<evidence type="ECO:0000313" key="3">
    <source>
        <dbReference type="Proteomes" id="UP000038802"/>
    </source>
</evidence>
<organism evidence="2 3">
    <name type="scientific">Mycobacterium tuberculosis</name>
    <dbReference type="NCBI Taxonomy" id="1773"/>
    <lineage>
        <taxon>Bacteria</taxon>
        <taxon>Bacillati</taxon>
        <taxon>Actinomycetota</taxon>
        <taxon>Actinomycetes</taxon>
        <taxon>Mycobacteriales</taxon>
        <taxon>Mycobacteriaceae</taxon>
        <taxon>Mycobacterium</taxon>
        <taxon>Mycobacterium tuberculosis complex</taxon>
    </lineage>
</organism>
<feature type="compositionally biased region" description="Basic and acidic residues" evidence="1">
    <location>
        <begin position="21"/>
        <end position="32"/>
    </location>
</feature>
<dbReference type="Proteomes" id="UP000038802">
    <property type="component" value="Unassembled WGS sequence"/>
</dbReference>
<reference evidence="3" key="1">
    <citation type="submission" date="2015-03" db="EMBL/GenBank/DDBJ databases">
        <authorList>
            <consortium name="Pathogen Informatics"/>
        </authorList>
    </citation>
    <scope>NUCLEOTIDE SEQUENCE [LARGE SCALE GENOMIC DNA]</scope>
    <source>
        <strain evidence="3">K00500041</strain>
    </source>
</reference>
<feature type="region of interest" description="Disordered" evidence="1">
    <location>
        <begin position="62"/>
        <end position="81"/>
    </location>
</feature>
<name>A0A0U0QM17_MYCTX</name>
<gene>
    <name evidence="2" type="ORF">ERS007703_00400</name>
</gene>
<feature type="region of interest" description="Disordered" evidence="1">
    <location>
        <begin position="1"/>
        <end position="49"/>
    </location>
</feature>
<evidence type="ECO:0000313" key="2">
    <source>
        <dbReference type="EMBL" id="COV05471.1"/>
    </source>
</evidence>